<keyword evidence="12" id="KW-0521">NADP</keyword>
<reference evidence="20" key="1">
    <citation type="journal article" date="2021" name="bioRxiv">
        <title>Whole Genome Assembly and Annotation of Northern Wild Rice, Zizania palustris L., Supports a Whole Genome Duplication in the Zizania Genus.</title>
        <authorList>
            <person name="Haas M."/>
            <person name="Kono T."/>
            <person name="Macchietto M."/>
            <person name="Millas R."/>
            <person name="McGilp L."/>
            <person name="Shao M."/>
            <person name="Duquette J."/>
            <person name="Hirsch C.N."/>
            <person name="Kimball J."/>
        </authorList>
    </citation>
    <scope>NUCLEOTIDE SEQUENCE</scope>
    <source>
        <tissue evidence="20">Fresh leaf tissue</tissue>
    </source>
</reference>
<dbReference type="UniPathway" id="UPA00091"/>
<dbReference type="Pfam" id="PF00175">
    <property type="entry name" value="NAD_binding_1"/>
    <property type="match status" value="1"/>
</dbReference>
<dbReference type="EC" id="1.18.1.2" evidence="5"/>
<keyword evidence="7" id="KW-0150">Chloroplast</keyword>
<dbReference type="CDD" id="cd06208">
    <property type="entry name" value="CYPOR_like_FNR"/>
    <property type="match status" value="1"/>
</dbReference>
<comment type="cofactor">
    <cofactor evidence="1">
        <name>FAD</name>
        <dbReference type="ChEBI" id="CHEBI:57692"/>
    </cofactor>
</comment>
<comment type="similarity">
    <text evidence="4">Belongs to the ferredoxin--NADP reductase type 1 family.</text>
</comment>
<dbReference type="InterPro" id="IPR017927">
    <property type="entry name" value="FAD-bd_FR_type"/>
</dbReference>
<keyword evidence="8" id="KW-0602">Photosynthesis</keyword>
<evidence type="ECO:0000256" key="16">
    <source>
        <dbReference type="ARBA" id="ARBA00047776"/>
    </source>
</evidence>
<dbReference type="AlphaFoldDB" id="A0A8J6BZU1"/>
<dbReference type="InterPro" id="IPR035442">
    <property type="entry name" value="FNR_plant_Cyanobacteria"/>
</dbReference>
<dbReference type="EMBL" id="JAAALK010000079">
    <property type="protein sequence ID" value="KAG8098411.1"/>
    <property type="molecule type" value="Genomic_DNA"/>
</dbReference>
<dbReference type="PIRSF" id="PIRSF501178">
    <property type="entry name" value="FNR-PetH"/>
    <property type="match status" value="1"/>
</dbReference>
<evidence type="ECO:0000256" key="3">
    <source>
        <dbReference type="ARBA" id="ARBA00004748"/>
    </source>
</evidence>
<dbReference type="FunFam" id="3.40.50.80:FF:000008">
    <property type="entry name" value="Ferredoxin--NADP reductase, chloroplastic"/>
    <property type="match status" value="1"/>
</dbReference>
<evidence type="ECO:0000256" key="8">
    <source>
        <dbReference type="ARBA" id="ARBA00022531"/>
    </source>
</evidence>
<evidence type="ECO:0000256" key="17">
    <source>
        <dbReference type="SAM" id="Coils"/>
    </source>
</evidence>
<dbReference type="GO" id="GO:0098807">
    <property type="term" value="C:chloroplast thylakoid membrane protein complex"/>
    <property type="evidence" value="ECO:0007669"/>
    <property type="project" value="UniProtKB-ARBA"/>
</dbReference>
<comment type="catalytic activity">
    <reaction evidence="16">
        <text>2 reduced [2Fe-2S]-[ferredoxin] + NADP(+) + H(+) = 2 oxidized [2Fe-2S]-[ferredoxin] + NADPH</text>
        <dbReference type="Rhea" id="RHEA:20125"/>
        <dbReference type="Rhea" id="RHEA-COMP:10000"/>
        <dbReference type="Rhea" id="RHEA-COMP:10001"/>
        <dbReference type="ChEBI" id="CHEBI:15378"/>
        <dbReference type="ChEBI" id="CHEBI:33737"/>
        <dbReference type="ChEBI" id="CHEBI:33738"/>
        <dbReference type="ChEBI" id="CHEBI:57783"/>
        <dbReference type="ChEBI" id="CHEBI:58349"/>
        <dbReference type="EC" id="1.18.1.2"/>
    </reaction>
</comment>
<evidence type="ECO:0000313" key="21">
    <source>
        <dbReference type="Proteomes" id="UP000729402"/>
    </source>
</evidence>
<protein>
    <recommendedName>
        <fullName evidence="5">ferredoxin--NADP(+) reductase</fullName>
        <ecNumber evidence="5">1.18.1.2</ecNumber>
    </recommendedName>
</protein>
<keyword evidence="6" id="KW-0813">Transport</keyword>
<feature type="domain" description="FAD-binding FR-type" evidence="19">
    <location>
        <begin position="385"/>
        <end position="506"/>
    </location>
</feature>
<feature type="compositionally biased region" description="Low complexity" evidence="18">
    <location>
        <begin position="24"/>
        <end position="33"/>
    </location>
</feature>
<dbReference type="InterPro" id="IPR001433">
    <property type="entry name" value="OxRdtase_FAD/NAD-bd"/>
</dbReference>
<dbReference type="GO" id="GO:0006402">
    <property type="term" value="P:mRNA catabolic process"/>
    <property type="evidence" value="ECO:0007669"/>
    <property type="project" value="InterPro"/>
</dbReference>
<dbReference type="Pfam" id="PF04078">
    <property type="entry name" value="Rcd1"/>
    <property type="match status" value="1"/>
</dbReference>
<evidence type="ECO:0000259" key="19">
    <source>
        <dbReference type="PROSITE" id="PS51384"/>
    </source>
</evidence>
<evidence type="ECO:0000256" key="4">
    <source>
        <dbReference type="ARBA" id="ARBA00008312"/>
    </source>
</evidence>
<dbReference type="FunFam" id="2.40.30.10:FF:000048">
    <property type="entry name" value="Ferredoxin--NADP reductase, chloroplastic"/>
    <property type="match status" value="1"/>
</dbReference>
<evidence type="ECO:0000256" key="12">
    <source>
        <dbReference type="ARBA" id="ARBA00022857"/>
    </source>
</evidence>
<sequence length="1192" mass="133983">MANLPPSLPIGASFAGPSQPPQQAPAQPSAPGGAKDRKMASAEQLVLDLCDPELRENALLDLSKKREIFQDLAPLLWHSFGTIAALLQEIVSIYPSLSPPTLSPGASNRVCNALALLQCVASHTDTRIPFLNAHIPLYLYPFLNTTSKTRPFEYLRLTSLGVIGALVKVDDSEVIGFLLQTEIIPLCLRTMEMGSELSKTCFRFANSSEECLQVATFIVQKILLDDVGLRYICATAERFFAVASVLSQMVQALVEQPSPRLLKHIIRCYLRLSENTRACTALNSCLPTALKDGTLNNFLQVAVSAPPGSDRGLRSSGIQGSNNLCFGNKSWIGATLAWESKAVPSRHANKVLCMSVQQESKSKVAVKPLDLESAKEPPLNTYKPKEPYTATIVSVERIVGPKAPGETCHIVIDHGGNVPYWEGQRENPKKPGAPHNVRLYSIASTRYGDSFDGRTTSLCVRRAVYYDPETGKEDHLKDGVCSNFLCNSKPGDKVQVTGPSGKIMLLPEEDPNATHIMIATGTGVAPFRGYLRRMFMEDVPKYRFGGLAWLFLGVANTDSLLYDEEFTSYLKQYPDNFRYDKALSREQKNMSGGKMYVQDKIEEYSDAIFKLLDGGAHIYFCGLKGMMPGIQDTLKKVAEQRGESWEQKLSQLKKNKQWHVEEVDTQLNRLKGDVTGLGNYALPDNGYIIVTAGRRVSTSQGDGQLVSSDLQLEHELQLEVINITIGESISSLQEELERKLYEQISITNTMSKNWQDTITQFASLRDDLGALSKLLFPSLQESHISHSKHESSGNRSNKWKYNFFGKKNKEDHSSRMEENKSFRKQKSVVSEKSDFRHLNGMTKEEIIIYFKSEMSKLKRMHELDLQEKTEELFKFKREKGVLALKNDVEFEPLRKTIPEIISRMDQIISKNISMAFTKHNLRGLLADNMKDVKELSSQLSEASREMSLQLSSEDDLLRQIDKIKEEYEDLRVENDVRDCMYQTVTRKLLDDSMNNMHDTAANFATKLSSLEAVISEKEKYGELVKLNSSLEIASAALKEVEKKNIDYNGIFTKNGQEKQLECILVSIMKLSKEFVEIEQKLSVERSASRSEDLSDHCNHMVKQAVVLTKIGLWYKQMLETRRSELQKAEAKVVILGDKVNAHLDLLQKVYVTLDRYSPTLHQYPGLLDAFLRTCKLVAGLRSNQNKDDTEHK</sequence>
<dbReference type="GO" id="GO:0015979">
    <property type="term" value="P:photosynthesis"/>
    <property type="evidence" value="ECO:0007669"/>
    <property type="project" value="UniProtKB-UniPathway"/>
</dbReference>
<dbReference type="InterPro" id="IPR007216">
    <property type="entry name" value="CNOT9"/>
</dbReference>
<evidence type="ECO:0000256" key="15">
    <source>
        <dbReference type="ARBA" id="ARBA00023002"/>
    </source>
</evidence>
<dbReference type="OrthoDB" id="619142at2759"/>
<evidence type="ECO:0000256" key="14">
    <source>
        <dbReference type="ARBA" id="ARBA00022982"/>
    </source>
</evidence>
<dbReference type="FunFam" id="1.25.10.10:FF:000334">
    <property type="entry name" value="Cell differentiation protein-like protein"/>
    <property type="match status" value="1"/>
</dbReference>
<accession>A0A8J6BZU1</accession>
<name>A0A8J6BZU1_ZIZPA</name>
<reference evidence="20" key="2">
    <citation type="submission" date="2021-02" db="EMBL/GenBank/DDBJ databases">
        <authorList>
            <person name="Kimball J.A."/>
            <person name="Haas M.W."/>
            <person name="Macchietto M."/>
            <person name="Kono T."/>
            <person name="Duquette J."/>
            <person name="Shao M."/>
        </authorList>
    </citation>
    <scope>NUCLEOTIDE SEQUENCE</scope>
    <source>
        <tissue evidence="20">Fresh leaf tissue</tissue>
    </source>
</reference>
<comment type="pathway">
    <text evidence="3">Energy metabolism; photosynthesis.</text>
</comment>
<dbReference type="InterPro" id="IPR015701">
    <property type="entry name" value="FNR"/>
</dbReference>
<dbReference type="PANTHER" id="PTHR43314">
    <property type="match status" value="1"/>
</dbReference>
<dbReference type="PROSITE" id="PS51384">
    <property type="entry name" value="FAD_FR"/>
    <property type="match status" value="1"/>
</dbReference>
<dbReference type="PIRSF" id="PIRSF000361">
    <property type="entry name" value="Frd-NADP+_RD"/>
    <property type="match status" value="1"/>
</dbReference>
<evidence type="ECO:0000256" key="9">
    <source>
        <dbReference type="ARBA" id="ARBA00022630"/>
    </source>
</evidence>
<evidence type="ECO:0000256" key="5">
    <source>
        <dbReference type="ARBA" id="ARBA00013223"/>
    </source>
</evidence>
<comment type="subcellular location">
    <subcellularLocation>
        <location evidence="2">Plastid</location>
        <location evidence="2">Chloroplast</location>
    </subcellularLocation>
</comment>
<evidence type="ECO:0000256" key="18">
    <source>
        <dbReference type="SAM" id="MobiDB-lite"/>
    </source>
</evidence>
<keyword evidence="17" id="KW-0175">Coiled coil</keyword>
<evidence type="ECO:0000256" key="7">
    <source>
        <dbReference type="ARBA" id="ARBA00022528"/>
    </source>
</evidence>
<gene>
    <name evidence="20" type="ORF">GUJ93_ZPchr0013g35442</name>
</gene>
<evidence type="ECO:0000256" key="13">
    <source>
        <dbReference type="ARBA" id="ARBA00022946"/>
    </source>
</evidence>
<dbReference type="Proteomes" id="UP000729402">
    <property type="component" value="Unassembled WGS sequence"/>
</dbReference>
<comment type="caution">
    <text evidence="20">The sequence shown here is derived from an EMBL/GenBank/DDBJ whole genome shotgun (WGS) entry which is preliminary data.</text>
</comment>
<evidence type="ECO:0000313" key="20">
    <source>
        <dbReference type="EMBL" id="KAG8098411.1"/>
    </source>
</evidence>
<keyword evidence="15" id="KW-0560">Oxidoreductase</keyword>
<keyword evidence="10" id="KW-0934">Plastid</keyword>
<feature type="region of interest" description="Disordered" evidence="18">
    <location>
        <begin position="1"/>
        <end position="37"/>
    </location>
</feature>
<evidence type="ECO:0000256" key="10">
    <source>
        <dbReference type="ARBA" id="ARBA00022640"/>
    </source>
</evidence>
<evidence type="ECO:0000256" key="2">
    <source>
        <dbReference type="ARBA" id="ARBA00004229"/>
    </source>
</evidence>
<evidence type="ECO:0000256" key="6">
    <source>
        <dbReference type="ARBA" id="ARBA00022448"/>
    </source>
</evidence>
<feature type="coiled-coil region" evidence="17">
    <location>
        <begin position="925"/>
        <end position="973"/>
    </location>
</feature>
<organism evidence="20 21">
    <name type="scientific">Zizania palustris</name>
    <name type="common">Northern wild rice</name>
    <dbReference type="NCBI Taxonomy" id="103762"/>
    <lineage>
        <taxon>Eukaryota</taxon>
        <taxon>Viridiplantae</taxon>
        <taxon>Streptophyta</taxon>
        <taxon>Embryophyta</taxon>
        <taxon>Tracheophyta</taxon>
        <taxon>Spermatophyta</taxon>
        <taxon>Magnoliopsida</taxon>
        <taxon>Liliopsida</taxon>
        <taxon>Poales</taxon>
        <taxon>Poaceae</taxon>
        <taxon>BOP clade</taxon>
        <taxon>Oryzoideae</taxon>
        <taxon>Oryzeae</taxon>
        <taxon>Zizaniinae</taxon>
        <taxon>Zizania</taxon>
    </lineage>
</organism>
<dbReference type="GO" id="GO:0004324">
    <property type="term" value="F:ferredoxin-NADP+ reductase activity"/>
    <property type="evidence" value="ECO:0007669"/>
    <property type="project" value="UniProtKB-EC"/>
</dbReference>
<dbReference type="GO" id="GO:0030014">
    <property type="term" value="C:CCR4-NOT complex"/>
    <property type="evidence" value="ECO:0007669"/>
    <property type="project" value="InterPro"/>
</dbReference>
<keyword evidence="13" id="KW-0809">Transit peptide</keyword>
<keyword evidence="21" id="KW-1185">Reference proteome</keyword>
<keyword evidence="14" id="KW-0249">Electron transport</keyword>
<keyword evidence="9" id="KW-0285">Flavoprotein</keyword>
<proteinExistence type="inferred from homology"/>
<evidence type="ECO:0000256" key="11">
    <source>
        <dbReference type="ARBA" id="ARBA00022827"/>
    </source>
</evidence>
<evidence type="ECO:0000256" key="1">
    <source>
        <dbReference type="ARBA" id="ARBA00001974"/>
    </source>
</evidence>
<keyword evidence="11" id="KW-0274">FAD</keyword>